<dbReference type="Gene3D" id="1.10.472.10">
    <property type="entry name" value="Cyclin-like"/>
    <property type="match status" value="2"/>
</dbReference>
<dbReference type="OMA" id="WEDVWSV"/>
<gene>
    <name evidence="1" type="ORF">L228DRAFT_261042</name>
</gene>
<name>A0A165H381_XYLHT</name>
<dbReference type="InParanoid" id="A0A165H381"/>
<dbReference type="Proteomes" id="UP000076632">
    <property type="component" value="Unassembled WGS sequence"/>
</dbReference>
<dbReference type="InterPro" id="IPR036915">
    <property type="entry name" value="Cyclin-like_sf"/>
</dbReference>
<dbReference type="OrthoDB" id="10264655at2759"/>
<keyword evidence="2" id="KW-1185">Reference proteome</keyword>
<dbReference type="STRING" id="1328760.A0A165H381"/>
<dbReference type="AlphaFoldDB" id="A0A165H381"/>
<dbReference type="GO" id="GO:0006357">
    <property type="term" value="P:regulation of transcription by RNA polymerase II"/>
    <property type="evidence" value="ECO:0007669"/>
    <property type="project" value="InterPro"/>
</dbReference>
<proteinExistence type="predicted"/>
<dbReference type="FunFam" id="1.10.472.10:FF:000126">
    <property type="entry name" value="Cyclin domain protein"/>
    <property type="match status" value="1"/>
</dbReference>
<dbReference type="PANTHER" id="PTHR10026">
    <property type="entry name" value="CYCLIN"/>
    <property type="match status" value="1"/>
</dbReference>
<dbReference type="SUPFAM" id="SSF47954">
    <property type="entry name" value="Cyclin-like"/>
    <property type="match status" value="2"/>
</dbReference>
<organism evidence="1 2">
    <name type="scientific">Xylona heveae (strain CBS 132557 / TC161)</name>
    <dbReference type="NCBI Taxonomy" id="1328760"/>
    <lineage>
        <taxon>Eukaryota</taxon>
        <taxon>Fungi</taxon>
        <taxon>Dikarya</taxon>
        <taxon>Ascomycota</taxon>
        <taxon>Pezizomycotina</taxon>
        <taxon>Xylonomycetes</taxon>
        <taxon>Xylonales</taxon>
        <taxon>Xylonaceae</taxon>
        <taxon>Xylona</taxon>
    </lineage>
</organism>
<evidence type="ECO:0000313" key="2">
    <source>
        <dbReference type="Proteomes" id="UP000076632"/>
    </source>
</evidence>
<dbReference type="GO" id="GO:0016538">
    <property type="term" value="F:cyclin-dependent protein serine/threonine kinase regulator activity"/>
    <property type="evidence" value="ECO:0007669"/>
    <property type="project" value="InterPro"/>
</dbReference>
<dbReference type="RefSeq" id="XP_018188479.1">
    <property type="nucleotide sequence ID" value="XM_018334303.1"/>
</dbReference>
<protein>
    <recommendedName>
        <fullName evidence="3">Cyclin domain-containing protein</fullName>
    </recommendedName>
</protein>
<dbReference type="InterPro" id="IPR043198">
    <property type="entry name" value="Cyclin/Ssn8"/>
</dbReference>
<dbReference type="EMBL" id="KV407458">
    <property type="protein sequence ID" value="KZF22924.1"/>
    <property type="molecule type" value="Genomic_DNA"/>
</dbReference>
<reference evidence="1 2" key="1">
    <citation type="journal article" date="2016" name="Fungal Biol.">
        <title>The genome of Xylona heveae provides a window into fungal endophytism.</title>
        <authorList>
            <person name="Gazis R."/>
            <person name="Kuo A."/>
            <person name="Riley R."/>
            <person name="LaButti K."/>
            <person name="Lipzen A."/>
            <person name="Lin J."/>
            <person name="Amirebrahimi M."/>
            <person name="Hesse C.N."/>
            <person name="Spatafora J.W."/>
            <person name="Henrissat B."/>
            <person name="Hainaut M."/>
            <person name="Grigoriev I.V."/>
            <person name="Hibbett D.S."/>
        </authorList>
    </citation>
    <scope>NUCLEOTIDE SEQUENCE [LARGE SCALE GENOMIC DNA]</scope>
    <source>
        <strain evidence="1 2">TC161</strain>
    </source>
</reference>
<accession>A0A165H381</accession>
<evidence type="ECO:0008006" key="3">
    <source>
        <dbReference type="Google" id="ProtNLM"/>
    </source>
</evidence>
<evidence type="ECO:0000313" key="1">
    <source>
        <dbReference type="EMBL" id="KZF22924.1"/>
    </source>
</evidence>
<sequence length="298" mass="32973">MTGYSPPSNLSNPLATIEQLSTSTSQLDGIPADLELSVRFVGARLTQAAGILLRLPQDTVAQAIVIFYRFWIGAGGGSLKDHDAKDVSAAALYMMAKLSPYPQTPRNVLNVYSYLLSDSSNLLSPADSKTRDPEAYYLSEGTYYSQRTQLFQTERKLAFAMGLQTHVALPYTIAINYLQALDTFGQPKSNALAQRTFAHLNTALLSPQMLYLTHQPPALATAAIYLAARELDIKLPDDNWWEAFDTDREELGFLVVGMRSVEGFAVSEKEKWGRRSVPLTVEAIDAELEARRMLENGE</sequence>
<dbReference type="GeneID" id="28899440"/>